<dbReference type="SUPFAM" id="SSF46785">
    <property type="entry name" value="Winged helix' DNA-binding domain"/>
    <property type="match status" value="1"/>
</dbReference>
<dbReference type="InterPro" id="IPR002481">
    <property type="entry name" value="FUR"/>
</dbReference>
<evidence type="ECO:0000256" key="5">
    <source>
        <dbReference type="ARBA" id="ARBA00023125"/>
    </source>
</evidence>
<dbReference type="Gene3D" id="3.30.1490.190">
    <property type="match status" value="1"/>
</dbReference>
<dbReference type="Proteomes" id="UP000070449">
    <property type="component" value="Unassembled WGS sequence"/>
</dbReference>
<gene>
    <name evidence="8" type="primary">perR</name>
    <name evidence="8" type="ORF">UZ20_WS6002000349</name>
</gene>
<evidence type="ECO:0000256" key="2">
    <source>
        <dbReference type="ARBA" id="ARBA00022491"/>
    </source>
</evidence>
<dbReference type="Pfam" id="PF01475">
    <property type="entry name" value="FUR"/>
    <property type="match status" value="1"/>
</dbReference>
<feature type="binding site" evidence="7">
    <location>
        <position position="113"/>
    </location>
    <ligand>
        <name>Zn(2+)</name>
        <dbReference type="ChEBI" id="CHEBI:29105"/>
    </ligand>
</feature>
<evidence type="ECO:0000256" key="4">
    <source>
        <dbReference type="ARBA" id="ARBA00023015"/>
    </source>
</evidence>
<keyword evidence="5" id="KW-0238">DNA-binding</keyword>
<sequence>MRNTKQRKLILNNLPQAELFTAKDLHNKLINEVDLATVYRNLSVLVREGILREVLIDKDEIHYELSEDDHQHAVCSSCGRVYHFNINKQKILKTLSLPEFEIEGLELKLTGRCKHKDKSPNN</sequence>
<protein>
    <submittedName>
        <fullName evidence="8">Peroxide operon regulator</fullName>
    </submittedName>
</protein>
<evidence type="ECO:0000313" key="8">
    <source>
        <dbReference type="EMBL" id="KXK09781.1"/>
    </source>
</evidence>
<name>A0A136KK27_9BACT</name>
<dbReference type="GO" id="GO:0003700">
    <property type="term" value="F:DNA-binding transcription factor activity"/>
    <property type="evidence" value="ECO:0007669"/>
    <property type="project" value="InterPro"/>
</dbReference>
<dbReference type="GO" id="GO:0000976">
    <property type="term" value="F:transcription cis-regulatory region binding"/>
    <property type="evidence" value="ECO:0007669"/>
    <property type="project" value="TreeGrafter"/>
</dbReference>
<dbReference type="GO" id="GO:0045892">
    <property type="term" value="P:negative regulation of DNA-templated transcription"/>
    <property type="evidence" value="ECO:0007669"/>
    <property type="project" value="TreeGrafter"/>
</dbReference>
<accession>A0A136KK27</accession>
<proteinExistence type="inferred from homology"/>
<dbReference type="GO" id="GO:0008270">
    <property type="term" value="F:zinc ion binding"/>
    <property type="evidence" value="ECO:0007669"/>
    <property type="project" value="TreeGrafter"/>
</dbReference>
<dbReference type="CDD" id="cd07153">
    <property type="entry name" value="Fur_like"/>
    <property type="match status" value="1"/>
</dbReference>
<reference evidence="8 9" key="1">
    <citation type="submission" date="2015-02" db="EMBL/GenBank/DDBJ databases">
        <title>Improved understanding of the partial-nitritation anammox process through 23 genomes representing the majority of the microbial community.</title>
        <authorList>
            <person name="Speth D.R."/>
            <person name="In T Zandt M."/>
            <person name="Guerrero Cruz S."/>
            <person name="Jetten M.S."/>
            <person name="Dutilh B.E."/>
        </authorList>
    </citation>
    <scope>NUCLEOTIDE SEQUENCE [LARGE SCALE GENOMIC DNA]</scope>
    <source>
        <strain evidence="8">OLB21</strain>
    </source>
</reference>
<evidence type="ECO:0000256" key="3">
    <source>
        <dbReference type="ARBA" id="ARBA00022833"/>
    </source>
</evidence>
<keyword evidence="6" id="KW-0804">Transcription</keyword>
<keyword evidence="3 7" id="KW-0862">Zinc</keyword>
<evidence type="ECO:0000256" key="1">
    <source>
        <dbReference type="ARBA" id="ARBA00007957"/>
    </source>
</evidence>
<feature type="binding site" evidence="7">
    <location>
        <position position="75"/>
    </location>
    <ligand>
        <name>Zn(2+)</name>
        <dbReference type="ChEBI" id="CHEBI:29105"/>
    </ligand>
</feature>
<feature type="binding site" evidence="7">
    <location>
        <position position="78"/>
    </location>
    <ligand>
        <name>Zn(2+)</name>
        <dbReference type="ChEBI" id="CHEBI:29105"/>
    </ligand>
</feature>
<dbReference type="PANTHER" id="PTHR33202">
    <property type="entry name" value="ZINC UPTAKE REGULATION PROTEIN"/>
    <property type="match status" value="1"/>
</dbReference>
<dbReference type="InterPro" id="IPR043135">
    <property type="entry name" value="Fur_C"/>
</dbReference>
<comment type="similarity">
    <text evidence="1">Belongs to the Fur family.</text>
</comment>
<dbReference type="GO" id="GO:1900376">
    <property type="term" value="P:regulation of secondary metabolite biosynthetic process"/>
    <property type="evidence" value="ECO:0007669"/>
    <property type="project" value="TreeGrafter"/>
</dbReference>
<organism evidence="8 9">
    <name type="scientific">candidate division WS6 bacterium OLB21</name>
    <dbReference type="NCBI Taxonomy" id="1617427"/>
    <lineage>
        <taxon>Bacteria</taxon>
        <taxon>Candidatus Dojkabacteria</taxon>
    </lineage>
</organism>
<evidence type="ECO:0000313" key="9">
    <source>
        <dbReference type="Proteomes" id="UP000070449"/>
    </source>
</evidence>
<dbReference type="STRING" id="1617427.UZ20_WS6002000349"/>
<comment type="caution">
    <text evidence="8">The sequence shown here is derived from an EMBL/GenBank/DDBJ whole genome shotgun (WGS) entry which is preliminary data.</text>
</comment>
<dbReference type="Gene3D" id="1.10.10.10">
    <property type="entry name" value="Winged helix-like DNA-binding domain superfamily/Winged helix DNA-binding domain"/>
    <property type="match status" value="1"/>
</dbReference>
<dbReference type="InterPro" id="IPR036388">
    <property type="entry name" value="WH-like_DNA-bd_sf"/>
</dbReference>
<evidence type="ECO:0000256" key="6">
    <source>
        <dbReference type="ARBA" id="ARBA00023163"/>
    </source>
</evidence>
<keyword evidence="2" id="KW-0678">Repressor</keyword>
<dbReference type="PANTHER" id="PTHR33202:SF7">
    <property type="entry name" value="FERRIC UPTAKE REGULATION PROTEIN"/>
    <property type="match status" value="1"/>
</dbReference>
<evidence type="ECO:0000256" key="7">
    <source>
        <dbReference type="PIRSR" id="PIRSR602481-1"/>
    </source>
</evidence>
<dbReference type="InterPro" id="IPR036390">
    <property type="entry name" value="WH_DNA-bd_sf"/>
</dbReference>
<keyword evidence="7" id="KW-0479">Metal-binding</keyword>
<keyword evidence="4" id="KW-0805">Transcription regulation</keyword>
<dbReference type="AlphaFoldDB" id="A0A136KK27"/>
<comment type="cofactor">
    <cofactor evidence="7">
        <name>Zn(2+)</name>
        <dbReference type="ChEBI" id="CHEBI:29105"/>
    </cofactor>
    <text evidence="7">Binds 1 zinc ion per subunit.</text>
</comment>
<dbReference type="EMBL" id="JYPD01000012">
    <property type="protein sequence ID" value="KXK09781.1"/>
    <property type="molecule type" value="Genomic_DNA"/>
</dbReference>